<comment type="similarity">
    <text evidence="1">In the N-terminal section; belongs to the CRISPR-associated nuclease Cas3-HD family.</text>
</comment>
<dbReference type="GO" id="GO:0016787">
    <property type="term" value="F:hydrolase activity"/>
    <property type="evidence" value="ECO:0007669"/>
    <property type="project" value="UniProtKB-KW"/>
</dbReference>
<dbReference type="GO" id="GO:0003676">
    <property type="term" value="F:nucleic acid binding"/>
    <property type="evidence" value="ECO:0007669"/>
    <property type="project" value="InterPro"/>
</dbReference>
<dbReference type="Pfam" id="PF22590">
    <property type="entry name" value="Cas3-like_C_2"/>
    <property type="match status" value="1"/>
</dbReference>
<dbReference type="NCBIfam" id="TIGR01596">
    <property type="entry name" value="cas3_HD"/>
    <property type="match status" value="1"/>
</dbReference>
<dbReference type="Proteomes" id="UP000260793">
    <property type="component" value="Unassembled WGS sequence"/>
</dbReference>
<dbReference type="Gene3D" id="3.40.50.300">
    <property type="entry name" value="P-loop containing nucleotide triphosphate hydrolases"/>
    <property type="match status" value="2"/>
</dbReference>
<dbReference type="GO" id="GO:0005524">
    <property type="term" value="F:ATP binding"/>
    <property type="evidence" value="ECO:0007669"/>
    <property type="project" value="UniProtKB-KW"/>
</dbReference>
<dbReference type="InterPro" id="IPR001650">
    <property type="entry name" value="Helicase_C-like"/>
</dbReference>
<dbReference type="NCBIfam" id="TIGR01587">
    <property type="entry name" value="cas3_core"/>
    <property type="match status" value="1"/>
</dbReference>
<evidence type="ECO:0000256" key="5">
    <source>
        <dbReference type="ARBA" id="ARBA00022741"/>
    </source>
</evidence>
<dbReference type="InterPro" id="IPR006483">
    <property type="entry name" value="CRISPR-assoc_Cas3_HD"/>
</dbReference>
<dbReference type="PROSITE" id="PS51192">
    <property type="entry name" value="HELICASE_ATP_BIND_1"/>
    <property type="match status" value="1"/>
</dbReference>
<evidence type="ECO:0000256" key="3">
    <source>
        <dbReference type="ARBA" id="ARBA00022722"/>
    </source>
</evidence>
<evidence type="ECO:0000259" key="13">
    <source>
        <dbReference type="PROSITE" id="PS51643"/>
    </source>
</evidence>
<dbReference type="InterPro" id="IPR054712">
    <property type="entry name" value="Cas3-like_dom"/>
</dbReference>
<dbReference type="CDD" id="cd17930">
    <property type="entry name" value="DEXHc_cas3"/>
    <property type="match status" value="1"/>
</dbReference>
<dbReference type="Pfam" id="PF00270">
    <property type="entry name" value="DEAD"/>
    <property type="match status" value="1"/>
</dbReference>
<gene>
    <name evidence="14" type="primary">cas3</name>
    <name evidence="14" type="ORF">DXD17_02430</name>
</gene>
<dbReference type="PANTHER" id="PTHR47959:SF16">
    <property type="entry name" value="CRISPR-ASSOCIATED NUCLEASE_HELICASE CAS3-RELATED"/>
    <property type="match status" value="1"/>
</dbReference>
<dbReference type="CDD" id="cd09641">
    <property type="entry name" value="Cas3''_I"/>
    <property type="match status" value="1"/>
</dbReference>
<dbReference type="InterPro" id="IPR038257">
    <property type="entry name" value="CRISPR-assoc_Cas3_HD_sf"/>
</dbReference>
<dbReference type="GO" id="GO:0003724">
    <property type="term" value="F:RNA helicase activity"/>
    <property type="evidence" value="ECO:0007669"/>
    <property type="project" value="TreeGrafter"/>
</dbReference>
<evidence type="ECO:0000256" key="7">
    <source>
        <dbReference type="ARBA" id="ARBA00022806"/>
    </source>
</evidence>
<sequence>MGYIAHKDGERVQTVKEHLEGTAERAGNFAEKFGKREWGYCCGMLHDIGKYSKEFQKKIQENTNDKVDHATAGAQVCKELGGYYPILSYCIAGHHVGLPDYGNTAISSSLCGRWKKKICDYQDYKDEVEIPDLDTEPIKFKEDRNMDFSLGTFIRMLYSCLVDADFLDTESFMKNGDTGRNSGETMVTLQNRLKNHISEWLKNTDADTINGRRTEILSHCIKEGKQKEGIFRLTVPTGGGKTVASLAFALEHAVKNHKDRIIYVIPYTSIIEQNAQVFREILGEENVLENHYNVDYESSEEFKPMQLASENWDKPVVVTTNVQFFESLFANKSSKCRKIHNIANSVVIFDEAQMLPMDYLKPCIAMLQELVDSYSVSIVLCTATQPALDSFFSKNELIKELCPRMEEQFLFFKRVNYQNLGRIREDDLLEKLKKENNALCIVNTKKAAQMIYKELQGEGIYHLSTSMYPKHRKRVLKRIRERLKNNEKCIVISTSLVEAGVDLDFATVYRQIAGLDSMIQAAGRCNREGKRELSESMVYIFDLEESYSVPNQRQQIDVSKGILQDYTDIADLKAIHDYFTRLYHYRGTSLDKKKIMDEFQKMECNFAEVAKEFKLIEENTKTIFINREPEADELLQELRIKGVTRERMRKAGQYCIQIYDNAKSENSFFDRLNGAGMLRPVSEEMQDFYELVDGEQYSEEYGLDFSLEDGMAFFV</sequence>
<dbReference type="AlphaFoldDB" id="A0A3E4LY00"/>
<evidence type="ECO:0000313" key="15">
    <source>
        <dbReference type="Proteomes" id="UP000260793"/>
    </source>
</evidence>
<dbReference type="SMART" id="SM00487">
    <property type="entry name" value="DEXDc"/>
    <property type="match status" value="1"/>
</dbReference>
<comment type="caution">
    <text evidence="14">The sequence shown here is derived from an EMBL/GenBank/DDBJ whole genome shotgun (WGS) entry which is preliminary data.</text>
</comment>
<comment type="similarity">
    <text evidence="2">In the central section; belongs to the CRISPR-associated helicase Cas3 family.</text>
</comment>
<dbReference type="InterPro" id="IPR014001">
    <property type="entry name" value="Helicase_ATP-bd"/>
</dbReference>
<dbReference type="PROSITE" id="PS51643">
    <property type="entry name" value="HD_CAS3"/>
    <property type="match status" value="1"/>
</dbReference>
<dbReference type="GO" id="GO:0051607">
    <property type="term" value="P:defense response to virus"/>
    <property type="evidence" value="ECO:0007669"/>
    <property type="project" value="UniProtKB-KW"/>
</dbReference>
<keyword evidence="4" id="KW-0479">Metal-binding</keyword>
<dbReference type="GO" id="GO:0046872">
    <property type="term" value="F:metal ion binding"/>
    <property type="evidence" value="ECO:0007669"/>
    <property type="project" value="UniProtKB-KW"/>
</dbReference>
<dbReference type="SUPFAM" id="SSF52540">
    <property type="entry name" value="P-loop containing nucleoside triphosphate hydrolases"/>
    <property type="match status" value="1"/>
</dbReference>
<evidence type="ECO:0000259" key="12">
    <source>
        <dbReference type="PROSITE" id="PS51194"/>
    </source>
</evidence>
<evidence type="ECO:0000256" key="10">
    <source>
        <dbReference type="ARBA" id="ARBA00038437"/>
    </source>
</evidence>
<dbReference type="Gene3D" id="1.10.3210.30">
    <property type="match status" value="1"/>
</dbReference>
<dbReference type="PANTHER" id="PTHR47959">
    <property type="entry name" value="ATP-DEPENDENT RNA HELICASE RHLE-RELATED"/>
    <property type="match status" value="1"/>
</dbReference>
<organism evidence="14 15">
    <name type="scientific">[Ruminococcus] lactaris</name>
    <dbReference type="NCBI Taxonomy" id="46228"/>
    <lineage>
        <taxon>Bacteria</taxon>
        <taxon>Bacillati</taxon>
        <taxon>Bacillota</taxon>
        <taxon>Clostridia</taxon>
        <taxon>Lachnospirales</taxon>
        <taxon>Lachnospiraceae</taxon>
        <taxon>Mediterraneibacter</taxon>
    </lineage>
</organism>
<feature type="domain" description="Helicase ATP-binding" evidence="11">
    <location>
        <begin position="222"/>
        <end position="403"/>
    </location>
</feature>
<dbReference type="InterPro" id="IPR050079">
    <property type="entry name" value="DEAD_box_RNA_helicase"/>
</dbReference>
<protein>
    <submittedName>
        <fullName evidence="14">CRISPR-associated helicase Cas3</fullName>
    </submittedName>
</protein>
<keyword evidence="3" id="KW-0540">Nuclease</keyword>
<dbReference type="PROSITE" id="PS51194">
    <property type="entry name" value="HELICASE_CTER"/>
    <property type="match status" value="1"/>
</dbReference>
<evidence type="ECO:0000313" key="14">
    <source>
        <dbReference type="EMBL" id="RGK42226.1"/>
    </source>
</evidence>
<feature type="domain" description="HD Cas3-type" evidence="13">
    <location>
        <begin position="8"/>
        <end position="167"/>
    </location>
</feature>
<evidence type="ECO:0000256" key="6">
    <source>
        <dbReference type="ARBA" id="ARBA00022801"/>
    </source>
</evidence>
<dbReference type="Pfam" id="PF01966">
    <property type="entry name" value="HD"/>
    <property type="match status" value="1"/>
</dbReference>
<comment type="similarity">
    <text evidence="10">Belongs to the DEAD box helicase family.</text>
</comment>
<keyword evidence="7" id="KW-0347">Helicase</keyword>
<keyword evidence="6" id="KW-0378">Hydrolase</keyword>
<dbReference type="RefSeq" id="WP_117687677.1">
    <property type="nucleotide sequence ID" value="NZ_QSQN01000004.1"/>
</dbReference>
<evidence type="ECO:0000256" key="4">
    <source>
        <dbReference type="ARBA" id="ARBA00022723"/>
    </source>
</evidence>
<keyword evidence="8" id="KW-0067">ATP-binding</keyword>
<dbReference type="GO" id="GO:0005829">
    <property type="term" value="C:cytosol"/>
    <property type="evidence" value="ECO:0007669"/>
    <property type="project" value="TreeGrafter"/>
</dbReference>
<dbReference type="GO" id="GO:0004518">
    <property type="term" value="F:nuclease activity"/>
    <property type="evidence" value="ECO:0007669"/>
    <property type="project" value="UniProtKB-KW"/>
</dbReference>
<evidence type="ECO:0000259" key="11">
    <source>
        <dbReference type="PROSITE" id="PS51192"/>
    </source>
</evidence>
<evidence type="ECO:0000256" key="1">
    <source>
        <dbReference type="ARBA" id="ARBA00006847"/>
    </source>
</evidence>
<proteinExistence type="inferred from homology"/>
<dbReference type="EMBL" id="QSQN01000004">
    <property type="protein sequence ID" value="RGK42226.1"/>
    <property type="molecule type" value="Genomic_DNA"/>
</dbReference>
<reference evidence="14 15" key="1">
    <citation type="submission" date="2018-08" db="EMBL/GenBank/DDBJ databases">
        <title>A genome reference for cultivated species of the human gut microbiota.</title>
        <authorList>
            <person name="Zou Y."/>
            <person name="Xue W."/>
            <person name="Luo G."/>
        </authorList>
    </citation>
    <scope>NUCLEOTIDE SEQUENCE [LARGE SCALE GENOMIC DNA]</scope>
    <source>
        <strain evidence="14 15">TF11-7</strain>
    </source>
</reference>
<dbReference type="SUPFAM" id="SSF109604">
    <property type="entry name" value="HD-domain/PDEase-like"/>
    <property type="match status" value="1"/>
</dbReference>
<keyword evidence="5" id="KW-0547">Nucleotide-binding</keyword>
<feature type="domain" description="Helicase C-terminal" evidence="12">
    <location>
        <begin position="424"/>
        <end position="570"/>
    </location>
</feature>
<name>A0A3E4LY00_9FIRM</name>
<accession>A0A3E4LY00</accession>
<evidence type="ECO:0000256" key="2">
    <source>
        <dbReference type="ARBA" id="ARBA00009046"/>
    </source>
</evidence>
<evidence type="ECO:0000256" key="8">
    <source>
        <dbReference type="ARBA" id="ARBA00022840"/>
    </source>
</evidence>
<keyword evidence="9" id="KW-0051">Antiviral defense</keyword>
<dbReference type="InterPro" id="IPR027417">
    <property type="entry name" value="P-loop_NTPase"/>
</dbReference>
<dbReference type="InterPro" id="IPR006474">
    <property type="entry name" value="Helicase_Cas3_CRISPR-ass_core"/>
</dbReference>
<evidence type="ECO:0000256" key="9">
    <source>
        <dbReference type="ARBA" id="ARBA00023118"/>
    </source>
</evidence>
<dbReference type="InterPro" id="IPR011545">
    <property type="entry name" value="DEAD/DEAH_box_helicase_dom"/>
</dbReference>
<dbReference type="InterPro" id="IPR006674">
    <property type="entry name" value="HD_domain"/>
</dbReference>